<evidence type="ECO:0000313" key="5">
    <source>
        <dbReference type="Proteomes" id="UP000001554"/>
    </source>
</evidence>
<feature type="repeat" description="ANK" evidence="3">
    <location>
        <begin position="149"/>
        <end position="181"/>
    </location>
</feature>
<dbReference type="SUPFAM" id="SSF48403">
    <property type="entry name" value="Ankyrin repeat"/>
    <property type="match status" value="5"/>
</dbReference>
<dbReference type="InterPro" id="IPR036770">
    <property type="entry name" value="Ankyrin_rpt-contain_sf"/>
</dbReference>
<feature type="compositionally biased region" description="Polar residues" evidence="4">
    <location>
        <begin position="1752"/>
        <end position="1774"/>
    </location>
</feature>
<dbReference type="Proteomes" id="UP000001554">
    <property type="component" value="Chromosome 18"/>
</dbReference>
<feature type="repeat" description="ANK" evidence="3">
    <location>
        <begin position="1176"/>
        <end position="1216"/>
    </location>
</feature>
<feature type="region of interest" description="Disordered" evidence="4">
    <location>
        <begin position="921"/>
        <end position="952"/>
    </location>
</feature>
<feature type="compositionally biased region" description="Polar residues" evidence="4">
    <location>
        <begin position="1814"/>
        <end position="1823"/>
    </location>
</feature>
<feature type="compositionally biased region" description="Basic and acidic residues" evidence="4">
    <location>
        <begin position="551"/>
        <end position="563"/>
    </location>
</feature>
<feature type="repeat" description="ANK" evidence="3">
    <location>
        <begin position="1216"/>
        <end position="1248"/>
    </location>
</feature>
<feature type="region of interest" description="Disordered" evidence="4">
    <location>
        <begin position="1673"/>
        <end position="1823"/>
    </location>
</feature>
<feature type="repeat" description="ANK" evidence="3">
    <location>
        <begin position="856"/>
        <end position="888"/>
    </location>
</feature>
<feature type="repeat" description="ANK" evidence="3">
    <location>
        <begin position="1250"/>
        <end position="1282"/>
    </location>
</feature>
<feature type="region of interest" description="Disordered" evidence="4">
    <location>
        <begin position="545"/>
        <end position="582"/>
    </location>
</feature>
<feature type="compositionally biased region" description="Basic and acidic residues" evidence="4">
    <location>
        <begin position="1795"/>
        <end position="1806"/>
    </location>
</feature>
<dbReference type="KEGG" id="bfo:118405463"/>
<feature type="repeat" description="ANK" evidence="3">
    <location>
        <begin position="641"/>
        <end position="674"/>
    </location>
</feature>
<feature type="region of interest" description="Disordered" evidence="4">
    <location>
        <begin position="207"/>
        <end position="231"/>
    </location>
</feature>
<dbReference type="Gene3D" id="1.25.40.20">
    <property type="entry name" value="Ankyrin repeat-containing domain"/>
    <property type="match status" value="12"/>
</dbReference>
<dbReference type="PROSITE" id="PS50088">
    <property type="entry name" value="ANK_REPEAT"/>
    <property type="match status" value="15"/>
</dbReference>
<feature type="compositionally biased region" description="Polar residues" evidence="4">
    <location>
        <begin position="1882"/>
        <end position="1896"/>
    </location>
</feature>
<accession>A0A9J7HP78</accession>
<dbReference type="OMA" id="APLHCIS"/>
<keyword evidence="2 3" id="KW-0040">ANK repeat</keyword>
<feature type="repeat" description="ANK" evidence="3">
    <location>
        <begin position="1143"/>
        <end position="1175"/>
    </location>
</feature>
<feature type="repeat" description="ANK" evidence="3">
    <location>
        <begin position="1610"/>
        <end position="1642"/>
    </location>
</feature>
<dbReference type="Pfam" id="PF13637">
    <property type="entry name" value="Ank_4"/>
    <property type="match status" value="1"/>
</dbReference>
<feature type="region of interest" description="Disordered" evidence="4">
    <location>
        <begin position="1882"/>
        <end position="1913"/>
    </location>
</feature>
<name>A0A9J7HP78_BRAFL</name>
<keyword evidence="1" id="KW-0677">Repeat</keyword>
<keyword evidence="5" id="KW-1185">Reference proteome</keyword>
<dbReference type="Pfam" id="PF00023">
    <property type="entry name" value="Ank"/>
    <property type="match status" value="3"/>
</dbReference>
<sequence>MLRKLDLVKKLLHRCGADVNATNNGGLAPLHYVVKNSHKTLAEKYGGELFKVAAEEQEEIAHTLLAAGAAVDLQDKKGRTALHIAAMGKDVATVQLLLQHGAKPDIQNSEGMTPLHHLAGTRSCMFEKLDETLVKLLIEKGADLEAKKDHLTPLHLAVNGGLLNIVKLLVEAGADIHAETPNTGLTPLDMAEHGRNQDIIDYLTTQEKSQRERNKREEASVEQEVELEESQKSDTPVEWIELLEEGAVGGFEQVLVIEQEEEEDSDESLHDVMYTYMKFATMSQELRNAISFNDVVKLQKIFCTTDVKLNDYCSYNPLIHACIKGSPVIVGALAKAGSDVNVKADISNYSPYKSHASARLWNAIECMKTVTPLILAVVDRNFKLVKKLVQDCGADVNATNEDGTAPLHHVPTNAKERKCSAIVESQKKIADLLLKAGVEVNVHNKNGETPLHRAAVSEDLQYSRKLLQNRARVDLVDKWGFTVLHIAAEQADCELLKLLMQQEGTRALVNQKTHDDTTPLHVAITAKADTRKVAIDLERRKQLQATRNLKTAKEEGRPKRESPSAEQAQTEDKAVSQQTDTPVPVEEVLGAVGGFQEALVIKDGDTSSTNLPQPIIYSIASCILIAARMGSELYQDISSMETVTPLIVAVATRNLKLVKKLLHVCGANVNAKNEDGTAPLHCISTNRFDQESLKAKQQRHNLTAALRLQSTTVTVNHNHDQVKQEIANLLLAAGAEVNACDKKGQTPLHKAATAKDAVTAQILLGNGARLDIADNKRSTPLHIAASVADGQLCRLLIQQEGGQALVNKKTKGFNYIHDNATPLQRAIAAKADPQEKMAVVRLLIDNGAEVTCQTNMGLTLLHLAAEAGPPAIVKMLVEAGADIHVEAPRTGLTPVDMAEHTGQQDIVDYLVAKAAEHEAKLQAAKKEKEGGPKRDSPSVEQAEDNEGSQQTVTHNMMYTNSTMFRSSSCQYKQQQLRDLREAISNNNLQKIQEILYTANVDLNYGRDYNPLLHACYEGYPVVAGALVKAGADVNARVRFRSIGEGTKIRYSLRRALELVEGIETVTPLILGVVDRKVDIVRKLVQDCNADVNATNATGLAPLHCISTNTVDDNLPAPARAQRKQEITDLLLKAGAEVNVYDRKANTPLHYAAMANDPVSTRVLLQNGATVDITNREGCTPLHVVCQTKDYLAHIRDVIAVVKLLIDNGAKLNSQKHGLTPLHLAAEAGLLNVVKVLVTAGADIHPEAPVTGLTPLDMAVNTKKQDVVDYLIARKEELERRKQLQAIRNLQGGKKGGRPKREAPSAEQAETEDSAASQQTDTPVEEMVEGAVGGFQQVLVIEEGDSSDEEDSKMAEELWDAIASNDLQRVQRVLCTNEDIDLNTLYSPTTDDYCENVATTYLLWACKTSSPEVVSALVTVGADVNASAYLVDEEAPDSWRIEHETGHVTPLIYAVKRRKIELVRKLLQTCQADPDATNGEGRTALHYVVEPMSPAEDWHSLNPTVAKDATGAREDIAVLLLQAGVKLYLADQKGNTPLHIAAANVDVPICKILLSPIGQVSVRTGMQVSPLQNDGGTPMHSAIESGGRDEEIACIVEMLAQKGADLKARKFGLTPLHLAAQNGLLLTVRKLVEAGADVEAKAARTGLTPLDMARHAYKKTVAVYLECGELPEDTEYEEETFDNSTAESAPQSEKTPPRSEEIPKLSQETTKRSQETTEAKSPSQISVWTVARPELGETREEFEGRVSFGKKTATPSTDDSANFSTGSRKPSTDWSVENAVGDTASDVSTLTSVTEEPEKQKSTKNDKYAMPPRQSLYTGSRKSSVDGSLQSFAEETASSVSTLVLGSVKERGDLETQASGQEDSAMPQGRNETLPFQLAALQNGSTKTESVVSSASHTTDRSHHKKHRKPARLKNEDILSMDEKMDILLQTLGDIHLQMAKMTKRISKLETERKSEVERDGHMGNGQ</sequence>
<dbReference type="RefSeq" id="XP_035660857.1">
    <property type="nucleotide sequence ID" value="XM_035804964.1"/>
</dbReference>
<evidence type="ECO:0000313" key="6">
    <source>
        <dbReference type="RefSeq" id="XP_035660857.1"/>
    </source>
</evidence>
<feature type="region of interest" description="Disordered" evidence="4">
    <location>
        <begin position="1945"/>
        <end position="1966"/>
    </location>
</feature>
<evidence type="ECO:0000256" key="2">
    <source>
        <dbReference type="ARBA" id="ARBA00023043"/>
    </source>
</evidence>
<feature type="repeat" description="ANK" evidence="3">
    <location>
        <begin position="818"/>
        <end position="855"/>
    </location>
</feature>
<feature type="repeat" description="ANK" evidence="3">
    <location>
        <begin position="1573"/>
        <end position="1610"/>
    </location>
</feature>
<evidence type="ECO:0000256" key="1">
    <source>
        <dbReference type="ARBA" id="ARBA00022737"/>
    </source>
</evidence>
<feature type="compositionally biased region" description="Basic residues" evidence="4">
    <location>
        <begin position="1901"/>
        <end position="1911"/>
    </location>
</feature>
<dbReference type="SMART" id="SM00248">
    <property type="entry name" value="ANK"/>
    <property type="match status" value="29"/>
</dbReference>
<feature type="repeat" description="ANK" evidence="3">
    <location>
        <begin position="446"/>
        <end position="478"/>
    </location>
</feature>
<dbReference type="GeneID" id="118405463"/>
<gene>
    <name evidence="6" type="primary">LOC118405463</name>
</gene>
<dbReference type="InterPro" id="IPR002110">
    <property type="entry name" value="Ankyrin_rpt"/>
</dbReference>
<proteinExistence type="predicted"/>
<dbReference type="OrthoDB" id="10254927at2759"/>
<feature type="compositionally biased region" description="Basic and acidic residues" evidence="4">
    <location>
        <begin position="1946"/>
        <end position="1966"/>
    </location>
</feature>
<evidence type="ECO:0000256" key="3">
    <source>
        <dbReference type="PROSITE-ProRule" id="PRU00023"/>
    </source>
</evidence>
<protein>
    <submittedName>
        <fullName evidence="6">Uncharacterized protein LOC118405463</fullName>
    </submittedName>
</protein>
<dbReference type="PANTHER" id="PTHR24198:SF165">
    <property type="entry name" value="ANKYRIN REPEAT-CONTAINING PROTEIN-RELATED"/>
    <property type="match status" value="1"/>
</dbReference>
<organism evidence="5 6">
    <name type="scientific">Branchiostoma floridae</name>
    <name type="common">Florida lancelet</name>
    <name type="synonym">Amphioxus</name>
    <dbReference type="NCBI Taxonomy" id="7739"/>
    <lineage>
        <taxon>Eukaryota</taxon>
        <taxon>Metazoa</taxon>
        <taxon>Chordata</taxon>
        <taxon>Cephalochordata</taxon>
        <taxon>Leptocardii</taxon>
        <taxon>Amphioxiformes</taxon>
        <taxon>Branchiostomatidae</taxon>
        <taxon>Branchiostoma</taxon>
    </lineage>
</organism>
<feature type="repeat" description="ANK" evidence="3">
    <location>
        <begin position="1532"/>
        <end position="1564"/>
    </location>
</feature>
<feature type="repeat" description="ANK" evidence="3">
    <location>
        <begin position="743"/>
        <end position="775"/>
    </location>
</feature>
<feature type="compositionally biased region" description="Basic and acidic residues" evidence="4">
    <location>
        <begin position="208"/>
        <end position="219"/>
    </location>
</feature>
<feature type="compositionally biased region" description="Basic and acidic residues" evidence="4">
    <location>
        <begin position="1694"/>
        <end position="1717"/>
    </location>
</feature>
<feature type="repeat" description="ANK" evidence="3">
    <location>
        <begin position="77"/>
        <end position="109"/>
    </location>
</feature>
<dbReference type="PROSITE" id="PS50297">
    <property type="entry name" value="ANK_REP_REGION"/>
    <property type="match status" value="10"/>
</dbReference>
<feature type="compositionally biased region" description="Basic and acidic residues" evidence="4">
    <location>
        <begin position="1733"/>
        <end position="1743"/>
    </location>
</feature>
<feature type="compositionally biased region" description="Polar residues" evidence="4">
    <location>
        <begin position="1784"/>
        <end position="1793"/>
    </location>
</feature>
<dbReference type="PANTHER" id="PTHR24198">
    <property type="entry name" value="ANKYRIN REPEAT AND PROTEIN KINASE DOMAIN-CONTAINING PROTEIN"/>
    <property type="match status" value="1"/>
</dbReference>
<evidence type="ECO:0000256" key="4">
    <source>
        <dbReference type="SAM" id="MobiDB-lite"/>
    </source>
</evidence>
<feature type="repeat" description="ANK" evidence="3">
    <location>
        <begin position="110"/>
        <end position="149"/>
    </location>
</feature>
<feature type="region of interest" description="Disordered" evidence="4">
    <location>
        <begin position="1285"/>
        <end position="1322"/>
    </location>
</feature>
<reference evidence="5" key="1">
    <citation type="journal article" date="2020" name="Nat. Ecol. Evol.">
        <title>Deeply conserved synteny resolves early events in vertebrate evolution.</title>
        <authorList>
            <person name="Simakov O."/>
            <person name="Marletaz F."/>
            <person name="Yue J.X."/>
            <person name="O'Connell B."/>
            <person name="Jenkins J."/>
            <person name="Brandt A."/>
            <person name="Calef R."/>
            <person name="Tung C.H."/>
            <person name="Huang T.K."/>
            <person name="Schmutz J."/>
            <person name="Satoh N."/>
            <person name="Yu J.K."/>
            <person name="Putnam N.H."/>
            <person name="Green R.E."/>
            <person name="Rokhsar D.S."/>
        </authorList>
    </citation>
    <scope>NUCLEOTIDE SEQUENCE [LARGE SCALE GENOMIC DNA]</scope>
    <source>
        <strain evidence="5">S238N-H82</strain>
    </source>
</reference>
<feature type="compositionally biased region" description="Polar residues" evidence="4">
    <location>
        <begin position="1681"/>
        <end position="1693"/>
    </location>
</feature>
<feature type="compositionally biased region" description="Basic and acidic residues" evidence="4">
    <location>
        <begin position="921"/>
        <end position="937"/>
    </location>
</feature>
<dbReference type="PRINTS" id="PR01415">
    <property type="entry name" value="ANKYRIN"/>
</dbReference>
<dbReference type="Pfam" id="PF12796">
    <property type="entry name" value="Ank_2"/>
    <property type="match status" value="8"/>
</dbReference>
<reference evidence="6" key="2">
    <citation type="submission" date="2025-08" db="UniProtKB">
        <authorList>
            <consortium name="RefSeq"/>
        </authorList>
    </citation>
    <scope>IDENTIFICATION</scope>
    <source>
        <strain evidence="6">S238N-H82</strain>
        <tissue evidence="6">Testes</tissue>
    </source>
</reference>